<dbReference type="Pfam" id="PF03734">
    <property type="entry name" value="YkuD"/>
    <property type="match status" value="1"/>
</dbReference>
<dbReference type="InterPro" id="IPR045380">
    <property type="entry name" value="LD_TPept_scaffold_dom"/>
</dbReference>
<dbReference type="eggNOG" id="COG2989">
    <property type="taxonomic scope" value="Bacteria"/>
</dbReference>
<evidence type="ECO:0000256" key="7">
    <source>
        <dbReference type="PROSITE-ProRule" id="PRU01373"/>
    </source>
</evidence>
<keyword evidence="3" id="KW-0808">Transferase</keyword>
<dbReference type="GO" id="GO:0008360">
    <property type="term" value="P:regulation of cell shape"/>
    <property type="evidence" value="ECO:0007669"/>
    <property type="project" value="UniProtKB-UniRule"/>
</dbReference>
<evidence type="ECO:0000256" key="4">
    <source>
        <dbReference type="ARBA" id="ARBA00022960"/>
    </source>
</evidence>
<gene>
    <name evidence="8" type="ORF">C9J27_02005</name>
</gene>
<protein>
    <submittedName>
        <fullName evidence="8">Murein L,D-transpeptidase</fullName>
    </submittedName>
</protein>
<comment type="pathway">
    <text evidence="1 7">Cell wall biogenesis; peptidoglycan biosynthesis.</text>
</comment>
<proteinExistence type="inferred from homology"/>
<sequence>MALVKDILLIIILLFVSFYWQISCAYSQSSVTQENNRLLHLNNPRASFSAVDRSSNMLSRAQGWVADANANMTRLKYPTTLVELYLSTGFSQFWKNQRTINDFIDQLRIISLSQTNKELTARYHLLIQLQPQQNWQQYDVIATDTLLIYLSFIEQLHGKGKMWLFGEKTSSRLPRPSQMVIEDMLMNYENNQFHQFIIRLKPQTSEYNQLVASINRLESHPTLRWPVFIFHGKVNPGSKIQFMPSLITVLKRLGDLSPREAKRHQQQRRSLYTGSIVLAVKRFQARHGLKRDGIIGTETQKWLALNLTQRVRLLALNAQRLRLWSTSLYTGIVVNIPNYYMNLWLDGRWVMNSKVIVGRPSRQTPIFNSIVNSVVFNPYWNVPNSITKRDILPKVRRSRSYLRRHNYEVLRSWGSSEKININSIPYNLLASNKFPYRLRQKPGKKNALGLYKFNIPNTQSIYLHDTSYPVLFNKHERALSSGCVRVLESKSLALALLQYSGRSESQFNMFSKSKKTRTIRLNKSKKVPVEIIYQTAWINDDGEVNYRFDIYEYDREQQNKVSLTSAYNNN</sequence>
<evidence type="ECO:0000256" key="3">
    <source>
        <dbReference type="ARBA" id="ARBA00022679"/>
    </source>
</evidence>
<evidence type="ECO:0000256" key="1">
    <source>
        <dbReference type="ARBA" id="ARBA00004752"/>
    </source>
</evidence>
<dbReference type="Pfam" id="PF20142">
    <property type="entry name" value="Scaffold"/>
    <property type="match status" value="1"/>
</dbReference>
<dbReference type="UniPathway" id="UPA00219"/>
<comment type="caution">
    <text evidence="8">The sequence shown here is derived from an EMBL/GenBank/DDBJ whole genome shotgun (WGS) entry which is preliminary data.</text>
</comment>
<evidence type="ECO:0000256" key="6">
    <source>
        <dbReference type="ARBA" id="ARBA00023316"/>
    </source>
</evidence>
<evidence type="ECO:0000313" key="9">
    <source>
        <dbReference type="Proteomes" id="UP000241426"/>
    </source>
</evidence>
<evidence type="ECO:0000256" key="2">
    <source>
        <dbReference type="ARBA" id="ARBA00005992"/>
    </source>
</evidence>
<dbReference type="GO" id="GO:0004180">
    <property type="term" value="F:carboxypeptidase activity"/>
    <property type="evidence" value="ECO:0007669"/>
    <property type="project" value="UniProtKB-ARBA"/>
</dbReference>
<dbReference type="InterPro" id="IPR038063">
    <property type="entry name" value="Transpep_catalytic_dom"/>
</dbReference>
<dbReference type="GO" id="GO:0009252">
    <property type="term" value="P:peptidoglycan biosynthetic process"/>
    <property type="evidence" value="ECO:0007669"/>
    <property type="project" value="UniProtKB-UniPathway"/>
</dbReference>
<dbReference type="AlphaFoldDB" id="A0A0B7JCA4"/>
<reference evidence="8 9" key="1">
    <citation type="submission" date="2018-01" db="EMBL/GenBank/DDBJ databases">
        <title>Whole genome sequencing of Histamine producing bacteria.</title>
        <authorList>
            <person name="Butler K."/>
        </authorList>
    </citation>
    <scope>NUCLEOTIDE SEQUENCE [LARGE SCALE GENOMIC DNA]</scope>
    <source>
        <strain evidence="8 9">FS-7.2</strain>
    </source>
</reference>
<evidence type="ECO:0000313" key="8">
    <source>
        <dbReference type="EMBL" id="PSV01861.1"/>
    </source>
</evidence>
<dbReference type="PANTHER" id="PTHR41533">
    <property type="entry name" value="L,D-TRANSPEPTIDASE HI_1667-RELATED"/>
    <property type="match status" value="1"/>
</dbReference>
<organism evidence="8 9">
    <name type="scientific">Photobacterium kishitanii</name>
    <dbReference type="NCBI Taxonomy" id="318456"/>
    <lineage>
        <taxon>Bacteria</taxon>
        <taxon>Pseudomonadati</taxon>
        <taxon>Pseudomonadota</taxon>
        <taxon>Gammaproteobacteria</taxon>
        <taxon>Vibrionales</taxon>
        <taxon>Vibrionaceae</taxon>
        <taxon>Photobacterium</taxon>
    </lineage>
</organism>
<dbReference type="GeneID" id="29944018"/>
<feature type="active site" description="Nucleophile" evidence="7">
    <location>
        <position position="483"/>
    </location>
</feature>
<dbReference type="InterPro" id="IPR002477">
    <property type="entry name" value="Peptidoglycan-bd-like"/>
</dbReference>
<dbReference type="SUPFAM" id="SSF47090">
    <property type="entry name" value="PGBD-like"/>
    <property type="match status" value="1"/>
</dbReference>
<dbReference type="InterPro" id="IPR052905">
    <property type="entry name" value="LD-transpeptidase_YkuD-like"/>
</dbReference>
<dbReference type="InterPro" id="IPR005490">
    <property type="entry name" value="LD_TPept_cat_dom"/>
</dbReference>
<keyword evidence="6 7" id="KW-0961">Cell wall biogenesis/degradation</keyword>
<evidence type="ECO:0000256" key="5">
    <source>
        <dbReference type="ARBA" id="ARBA00022984"/>
    </source>
</evidence>
<dbReference type="PROSITE" id="PS52029">
    <property type="entry name" value="LD_TPASE"/>
    <property type="match status" value="1"/>
</dbReference>
<dbReference type="GO" id="GO:0071555">
    <property type="term" value="P:cell wall organization"/>
    <property type="evidence" value="ECO:0007669"/>
    <property type="project" value="UniProtKB-UniRule"/>
</dbReference>
<dbReference type="Gene3D" id="2.40.440.10">
    <property type="entry name" value="L,D-transpeptidase catalytic domain-like"/>
    <property type="match status" value="1"/>
</dbReference>
<dbReference type="SUPFAM" id="SSF141523">
    <property type="entry name" value="L,D-transpeptidase catalytic domain-like"/>
    <property type="match status" value="1"/>
</dbReference>
<keyword evidence="5 7" id="KW-0573">Peptidoglycan synthesis</keyword>
<accession>A0A0B7JCA4</accession>
<dbReference type="GO" id="GO:0016740">
    <property type="term" value="F:transferase activity"/>
    <property type="evidence" value="ECO:0007669"/>
    <property type="project" value="UniProtKB-KW"/>
</dbReference>
<dbReference type="InterPro" id="IPR036366">
    <property type="entry name" value="PGBDSf"/>
</dbReference>
<dbReference type="PANTHER" id="PTHR41533:SF1">
    <property type="entry name" value="L,D-TRANSPEPTIDASE YCBB-RELATED"/>
    <property type="match status" value="1"/>
</dbReference>
<comment type="similarity">
    <text evidence="2">Belongs to the YkuD family.</text>
</comment>
<dbReference type="Gene3D" id="1.10.101.10">
    <property type="entry name" value="PGBD-like superfamily/PGBD"/>
    <property type="match status" value="1"/>
</dbReference>
<feature type="active site" description="Proton donor/acceptor" evidence="7">
    <location>
        <position position="464"/>
    </location>
</feature>
<name>A0A0B7JCA4_9GAMM</name>
<dbReference type="EMBL" id="PYNF01000001">
    <property type="protein sequence ID" value="PSV01861.1"/>
    <property type="molecule type" value="Genomic_DNA"/>
</dbReference>
<dbReference type="Proteomes" id="UP000241426">
    <property type="component" value="Unassembled WGS sequence"/>
</dbReference>
<dbReference type="CDD" id="cd16913">
    <property type="entry name" value="YkuD_like"/>
    <property type="match status" value="1"/>
</dbReference>
<dbReference type="InterPro" id="IPR036365">
    <property type="entry name" value="PGBD-like_sf"/>
</dbReference>
<accession>A0A2T3KPA8</accession>
<keyword evidence="4 7" id="KW-0133">Cell shape</keyword>
<dbReference type="Pfam" id="PF01471">
    <property type="entry name" value="PG_binding_1"/>
    <property type="match status" value="1"/>
</dbReference>
<dbReference type="RefSeq" id="WP_054262056.1">
    <property type="nucleotide sequence ID" value="NZ_JAUZMX010000001.1"/>
</dbReference>